<keyword evidence="4" id="KW-1185">Reference proteome</keyword>
<dbReference type="AlphaFoldDB" id="A0A9P3LGH0"/>
<dbReference type="Proteomes" id="UP000703269">
    <property type="component" value="Unassembled WGS sequence"/>
</dbReference>
<dbReference type="EMBL" id="BPQB01000041">
    <property type="protein sequence ID" value="GJE94556.1"/>
    <property type="molecule type" value="Genomic_DNA"/>
</dbReference>
<evidence type="ECO:0000313" key="4">
    <source>
        <dbReference type="Proteomes" id="UP000703269"/>
    </source>
</evidence>
<dbReference type="OrthoDB" id="3197626at2759"/>
<evidence type="ECO:0000313" key="3">
    <source>
        <dbReference type="EMBL" id="GJE94556.1"/>
    </source>
</evidence>
<feature type="region of interest" description="Disordered" evidence="1">
    <location>
        <begin position="256"/>
        <end position="288"/>
    </location>
</feature>
<feature type="transmembrane region" description="Helical" evidence="2">
    <location>
        <begin position="158"/>
        <end position="179"/>
    </location>
</feature>
<feature type="region of interest" description="Disordered" evidence="1">
    <location>
        <begin position="315"/>
        <end position="334"/>
    </location>
</feature>
<organism evidence="3 4">
    <name type="scientific">Phanerochaete sordida</name>
    <dbReference type="NCBI Taxonomy" id="48140"/>
    <lineage>
        <taxon>Eukaryota</taxon>
        <taxon>Fungi</taxon>
        <taxon>Dikarya</taxon>
        <taxon>Basidiomycota</taxon>
        <taxon>Agaricomycotina</taxon>
        <taxon>Agaricomycetes</taxon>
        <taxon>Polyporales</taxon>
        <taxon>Phanerochaetaceae</taxon>
        <taxon>Phanerochaete</taxon>
    </lineage>
</organism>
<keyword evidence="2" id="KW-0812">Transmembrane</keyword>
<feature type="transmembrane region" description="Helical" evidence="2">
    <location>
        <begin position="20"/>
        <end position="40"/>
    </location>
</feature>
<feature type="transmembrane region" description="Helical" evidence="2">
    <location>
        <begin position="86"/>
        <end position="106"/>
    </location>
</feature>
<feature type="transmembrane region" description="Helical" evidence="2">
    <location>
        <begin position="200"/>
        <end position="218"/>
    </location>
</feature>
<proteinExistence type="predicted"/>
<feature type="transmembrane region" description="Helical" evidence="2">
    <location>
        <begin position="52"/>
        <end position="74"/>
    </location>
</feature>
<reference evidence="3 4" key="1">
    <citation type="submission" date="2021-08" db="EMBL/GenBank/DDBJ databases">
        <title>Draft Genome Sequence of Phanerochaete sordida strain YK-624.</title>
        <authorList>
            <person name="Mori T."/>
            <person name="Dohra H."/>
            <person name="Suzuki T."/>
            <person name="Kawagishi H."/>
            <person name="Hirai H."/>
        </authorList>
    </citation>
    <scope>NUCLEOTIDE SEQUENCE [LARGE SCALE GENOMIC DNA]</scope>
    <source>
        <strain evidence="3 4">YK-624</strain>
    </source>
</reference>
<accession>A0A9P3LGH0</accession>
<gene>
    <name evidence="3" type="ORF">PsYK624_107260</name>
</gene>
<evidence type="ECO:0008006" key="5">
    <source>
        <dbReference type="Google" id="ProtNLM"/>
    </source>
</evidence>
<protein>
    <recommendedName>
        <fullName evidence="5">Transmembrane protein</fullName>
    </recommendedName>
</protein>
<keyword evidence="2" id="KW-1133">Transmembrane helix</keyword>
<evidence type="ECO:0000256" key="1">
    <source>
        <dbReference type="SAM" id="MobiDB-lite"/>
    </source>
</evidence>
<keyword evidence="2" id="KW-0472">Membrane</keyword>
<evidence type="ECO:0000256" key="2">
    <source>
        <dbReference type="SAM" id="Phobius"/>
    </source>
</evidence>
<feature type="transmembrane region" description="Helical" evidence="2">
    <location>
        <begin position="118"/>
        <end position="138"/>
    </location>
</feature>
<name>A0A9P3LGH0_9APHY</name>
<sequence length="334" mass="36841">MPDWQSTAELVLEGAAFAKFMHALAGLYFWEVAMSLDFDWEFISGKKKFHWPLIFYFLGRYFLVAALIGILVALDVTQEVNCQTLYTFNQLVGQSTLGFASINLAIRTMALWSQNMYIVVPLVIIILGHWSLILQGALLKAAWVPEQGCVITQTNNTVLAATFIYGMCFDLVVLVLTAAKLAFQRGQRSQLMKMLFRDGLIYFVIAFVASLLATTFMLLNLNAIMSVIFNVPSAVASTIVACRAVRRLNEWKNNGPEVFSSGNQSRSGGAYRPGPVTSNRGPGIHYPQSRSKVDGVHVQMETFAVAEGGAVAIPQKTFDSAEDPEAGSDYKQPI</sequence>
<feature type="transmembrane region" description="Helical" evidence="2">
    <location>
        <begin position="224"/>
        <end position="245"/>
    </location>
</feature>
<comment type="caution">
    <text evidence="3">The sequence shown here is derived from an EMBL/GenBank/DDBJ whole genome shotgun (WGS) entry which is preliminary data.</text>
</comment>